<gene>
    <name evidence="3" type="ORF">AMD00_04500</name>
</gene>
<dbReference type="InterPro" id="IPR022002">
    <property type="entry name" value="ChsH2_Znr"/>
</dbReference>
<evidence type="ECO:0000259" key="1">
    <source>
        <dbReference type="Pfam" id="PF01796"/>
    </source>
</evidence>
<feature type="domain" description="ChsH2 rubredoxin-like zinc ribbon" evidence="2">
    <location>
        <begin position="24"/>
        <end position="59"/>
    </location>
</feature>
<evidence type="ECO:0008006" key="5">
    <source>
        <dbReference type="Google" id="ProtNLM"/>
    </source>
</evidence>
<feature type="domain" description="ChsH2 C-terminal OB-fold" evidence="1">
    <location>
        <begin position="70"/>
        <end position="129"/>
    </location>
</feature>
<dbReference type="Gene3D" id="6.10.30.10">
    <property type="match status" value="1"/>
</dbReference>
<dbReference type="STRING" id="263475.AMD00_04500"/>
<evidence type="ECO:0000259" key="2">
    <source>
        <dbReference type="Pfam" id="PF12172"/>
    </source>
</evidence>
<dbReference type="SUPFAM" id="SSF50249">
    <property type="entry name" value="Nucleic acid-binding proteins"/>
    <property type="match status" value="1"/>
</dbReference>
<dbReference type="Pfam" id="PF01796">
    <property type="entry name" value="OB_ChsH2_C"/>
    <property type="match status" value="1"/>
</dbReference>
<accession>A0A0M0LL44</accession>
<evidence type="ECO:0000313" key="4">
    <source>
        <dbReference type="Proteomes" id="UP000036867"/>
    </source>
</evidence>
<dbReference type="EMBL" id="LILB01000001">
    <property type="protein sequence ID" value="KOO51716.1"/>
    <property type="molecule type" value="Genomic_DNA"/>
</dbReference>
<dbReference type="InterPro" id="IPR052513">
    <property type="entry name" value="Thioester_dehydratase-like"/>
</dbReference>
<dbReference type="RefSeq" id="WP_053415874.1">
    <property type="nucleotide sequence ID" value="NZ_LILB01000001.1"/>
</dbReference>
<evidence type="ECO:0000313" key="3">
    <source>
        <dbReference type="EMBL" id="KOO51716.1"/>
    </source>
</evidence>
<dbReference type="PANTHER" id="PTHR34075:SF5">
    <property type="entry name" value="BLR3430 PROTEIN"/>
    <property type="match status" value="1"/>
</dbReference>
<reference evidence="4" key="1">
    <citation type="submission" date="2015-08" db="EMBL/GenBank/DDBJ databases">
        <title>Fjat-10028 dsm 16317.</title>
        <authorList>
            <person name="Liu B."/>
            <person name="Wang J."/>
            <person name="Zhu Y."/>
            <person name="Liu G."/>
            <person name="Chen Q."/>
            <person name="Chen Z."/>
            <person name="Lan J."/>
            <person name="Che J."/>
            <person name="Ge C."/>
            <person name="Shi H."/>
            <person name="Pan Z."/>
            <person name="Liu X."/>
        </authorList>
    </citation>
    <scope>NUCLEOTIDE SEQUENCE [LARGE SCALE GENOMIC DNA]</scope>
    <source>
        <strain evidence="4">DSM 16317</strain>
    </source>
</reference>
<dbReference type="Proteomes" id="UP000036867">
    <property type="component" value="Unassembled WGS sequence"/>
</dbReference>
<proteinExistence type="predicted"/>
<name>A0A0M0LL44_9BACL</name>
<dbReference type="OrthoDB" id="9785144at2"/>
<dbReference type="AlphaFoldDB" id="A0A0M0LL44"/>
<dbReference type="InterPro" id="IPR012340">
    <property type="entry name" value="NA-bd_OB-fold"/>
</dbReference>
<dbReference type="PANTHER" id="PTHR34075">
    <property type="entry name" value="BLR3430 PROTEIN"/>
    <property type="match status" value="1"/>
</dbReference>
<comment type="caution">
    <text evidence="3">The sequence shown here is derived from an EMBL/GenBank/DDBJ whole genome shotgun (WGS) entry which is preliminary data.</text>
</comment>
<organism evidence="3 4">
    <name type="scientific">Viridibacillus arvi</name>
    <dbReference type="NCBI Taxonomy" id="263475"/>
    <lineage>
        <taxon>Bacteria</taxon>
        <taxon>Bacillati</taxon>
        <taxon>Bacillota</taxon>
        <taxon>Bacilli</taxon>
        <taxon>Bacillales</taxon>
        <taxon>Caryophanaceae</taxon>
        <taxon>Viridibacillus</taxon>
    </lineage>
</organism>
<sequence>MGETTKVGYEKPIPLKTQDNHPYWDGADKHELVLQKCKSCNEYAQPPGPSCTKCGSTDLCWESQGSTVLGKVYSYVVSYRPFLPGFQNDCPLIIAVVELEHLPQVKIIGNVLNCSPDDIQVGLPVKMIWEDITEDRAMPQWVQA</sequence>
<protein>
    <recommendedName>
        <fullName evidence="5">DNA-binding protein</fullName>
    </recommendedName>
</protein>
<keyword evidence="4" id="KW-1185">Reference proteome</keyword>
<dbReference type="Pfam" id="PF12172">
    <property type="entry name" value="zf-ChsH2"/>
    <property type="match status" value="1"/>
</dbReference>
<dbReference type="GeneID" id="301135362"/>
<dbReference type="InterPro" id="IPR002878">
    <property type="entry name" value="ChsH2_C"/>
</dbReference>